<dbReference type="InterPro" id="IPR032200">
    <property type="entry name" value="COE_DBD"/>
</dbReference>
<keyword evidence="1" id="KW-0217">Developmental protein</keyword>
<dbReference type="InParanoid" id="A0A2Y9PJX0"/>
<keyword evidence="1" id="KW-0862">Zinc</keyword>
<keyword evidence="1" id="KW-0238">DNA-binding</keyword>
<proteinExistence type="inferred from homology"/>
<dbReference type="InterPro" id="IPR003523">
    <property type="entry name" value="Transcription_factor_COE"/>
</dbReference>
<evidence type="ECO:0000259" key="3">
    <source>
        <dbReference type="Pfam" id="PF16422"/>
    </source>
</evidence>
<feature type="region of interest" description="Disordered" evidence="2">
    <location>
        <begin position="1"/>
        <end position="24"/>
    </location>
</feature>
<dbReference type="InterPro" id="IPR038173">
    <property type="entry name" value="COE_DBD_sf"/>
</dbReference>
<dbReference type="AlphaFoldDB" id="A0A2Y9PJX0"/>
<dbReference type="PANTHER" id="PTHR10747">
    <property type="entry name" value="TRANSCRIPTION FACTOR COE FAMILY MEMBER"/>
    <property type="match status" value="1"/>
</dbReference>
<keyword evidence="1" id="KW-0804">Transcription</keyword>
<dbReference type="RefSeq" id="XP_022445581.1">
    <property type="nucleotide sequence ID" value="XM_022589873.2"/>
</dbReference>
<dbReference type="STRING" id="9749.A0A2Y9PJX0"/>
<dbReference type="GO" id="GO:0005634">
    <property type="term" value="C:nucleus"/>
    <property type="evidence" value="ECO:0007669"/>
    <property type="project" value="UniProtKB-SubCell"/>
</dbReference>
<dbReference type="GO" id="GO:0008270">
    <property type="term" value="F:zinc ion binding"/>
    <property type="evidence" value="ECO:0007669"/>
    <property type="project" value="UniProtKB-KW"/>
</dbReference>
<comment type="similarity">
    <text evidence="1">Belongs to the COE family.</text>
</comment>
<feature type="compositionally biased region" description="Polar residues" evidence="2">
    <location>
        <begin position="1"/>
        <end position="14"/>
    </location>
</feature>
<comment type="subcellular location">
    <subcellularLocation>
        <location evidence="1">Nucleus</location>
    </subcellularLocation>
</comment>
<evidence type="ECO:0000256" key="1">
    <source>
        <dbReference type="RuleBase" id="RU004489"/>
    </source>
</evidence>
<protein>
    <submittedName>
        <fullName evidence="5">Transcription factor COE1-like isoform X1</fullName>
    </submittedName>
</protein>
<keyword evidence="4" id="KW-1185">Reference proteome</keyword>
<evidence type="ECO:0000313" key="5">
    <source>
        <dbReference type="RefSeq" id="XP_022445581.1"/>
    </source>
</evidence>
<keyword evidence="1" id="KW-0479">Metal-binding</keyword>
<evidence type="ECO:0000313" key="4">
    <source>
        <dbReference type="Proteomes" id="UP000248483"/>
    </source>
</evidence>
<dbReference type="Gene3D" id="2.60.40.3180">
    <property type="entry name" value="Transcription factor COE1, DNA-binding domain"/>
    <property type="match status" value="2"/>
</dbReference>
<dbReference type="GO" id="GO:0006355">
    <property type="term" value="P:regulation of DNA-templated transcription"/>
    <property type="evidence" value="ECO:0007669"/>
    <property type="project" value="InterPro"/>
</dbReference>
<gene>
    <name evidence="5" type="primary">LOC111182923</name>
</gene>
<organism evidence="4 5">
    <name type="scientific">Delphinapterus leucas</name>
    <name type="common">Beluga whale</name>
    <dbReference type="NCBI Taxonomy" id="9749"/>
    <lineage>
        <taxon>Eukaryota</taxon>
        <taxon>Metazoa</taxon>
        <taxon>Chordata</taxon>
        <taxon>Craniata</taxon>
        <taxon>Vertebrata</taxon>
        <taxon>Euteleostomi</taxon>
        <taxon>Mammalia</taxon>
        <taxon>Eutheria</taxon>
        <taxon>Laurasiatheria</taxon>
        <taxon>Artiodactyla</taxon>
        <taxon>Whippomorpha</taxon>
        <taxon>Cetacea</taxon>
        <taxon>Odontoceti</taxon>
        <taxon>Monodontidae</taxon>
        <taxon>Delphinapterus</taxon>
    </lineage>
</organism>
<keyword evidence="1" id="KW-0539">Nucleus</keyword>
<name>A0A2Y9PJX0_DELLE</name>
<keyword evidence="1" id="KW-0805">Transcription regulation</keyword>
<evidence type="ECO:0000256" key="2">
    <source>
        <dbReference type="SAM" id="MobiDB-lite"/>
    </source>
</evidence>
<dbReference type="Proteomes" id="UP000248483">
    <property type="component" value="Unplaced"/>
</dbReference>
<keyword evidence="1" id="KW-0863">Zinc-finger</keyword>
<dbReference type="KEGG" id="dle:111182923"/>
<dbReference type="GO" id="GO:0003677">
    <property type="term" value="F:DNA binding"/>
    <property type="evidence" value="ECO:0007669"/>
    <property type="project" value="UniProtKB-KW"/>
</dbReference>
<reference evidence="5" key="1">
    <citation type="submission" date="2025-08" db="UniProtKB">
        <authorList>
            <consortium name="RefSeq"/>
        </authorList>
    </citation>
    <scope>IDENTIFICATION</scope>
    <source>
        <tissue evidence="5">Blood</tissue>
    </source>
</reference>
<sequence>MFGIQQSIEWSGSSMKEEPPGSGRNAVRTWMQGAGVLDANTAAQSGVGLARAHFPKQPPSNMRKSNFFRFVLALYDRQGQPAEIEGTALAGFVEKEKAVAYEGQDENPEMRRVLPTHEITCRNEVTADKPEANGRNYQTAGPQLPGGLMPTVTVLK</sequence>
<dbReference type="Pfam" id="PF16422">
    <property type="entry name" value="COE1_DBD"/>
    <property type="match status" value="1"/>
</dbReference>
<accession>A0A2Y9PJX0</accession>
<dbReference type="GeneID" id="111182923"/>
<feature type="domain" description="Transcription factor COE DNA-binding" evidence="3">
    <location>
        <begin position="23"/>
        <end position="97"/>
    </location>
</feature>